<dbReference type="AlphaFoldDB" id="A0A7I4BNN1"/>
<feature type="region of interest" description="Disordered" evidence="1">
    <location>
        <begin position="1"/>
        <end position="34"/>
    </location>
</feature>
<evidence type="ECO:0000256" key="1">
    <source>
        <dbReference type="SAM" id="MobiDB-lite"/>
    </source>
</evidence>
<dbReference type="Proteomes" id="UP000006727">
    <property type="component" value="Chromosome 19"/>
</dbReference>
<dbReference type="EMBL" id="ABEU02000019">
    <property type="status" value="NOT_ANNOTATED_CDS"/>
    <property type="molecule type" value="Genomic_DNA"/>
</dbReference>
<feature type="compositionally biased region" description="Basic and acidic residues" evidence="1">
    <location>
        <begin position="1"/>
        <end position="22"/>
    </location>
</feature>
<accession>A0A7I4BNN1</accession>
<reference evidence="2 3" key="1">
    <citation type="journal article" date="2008" name="Science">
        <title>The Physcomitrella genome reveals evolutionary insights into the conquest of land by plants.</title>
        <authorList>
            <person name="Rensing S."/>
            <person name="Lang D."/>
            <person name="Zimmer A."/>
            <person name="Terry A."/>
            <person name="Salamov A."/>
            <person name="Shapiro H."/>
            <person name="Nishiyama T."/>
            <person name="Perroud P.-F."/>
            <person name="Lindquist E."/>
            <person name="Kamisugi Y."/>
            <person name="Tanahashi T."/>
            <person name="Sakakibara K."/>
            <person name="Fujita T."/>
            <person name="Oishi K."/>
            <person name="Shin-I T."/>
            <person name="Kuroki Y."/>
            <person name="Toyoda A."/>
            <person name="Suzuki Y."/>
            <person name="Hashimoto A."/>
            <person name="Yamaguchi K."/>
            <person name="Sugano A."/>
            <person name="Kohara Y."/>
            <person name="Fujiyama A."/>
            <person name="Anterola A."/>
            <person name="Aoki S."/>
            <person name="Ashton N."/>
            <person name="Barbazuk W.B."/>
            <person name="Barker E."/>
            <person name="Bennetzen J."/>
            <person name="Bezanilla M."/>
            <person name="Blankenship R."/>
            <person name="Cho S.H."/>
            <person name="Dutcher S."/>
            <person name="Estelle M."/>
            <person name="Fawcett J.A."/>
            <person name="Gundlach H."/>
            <person name="Hanada K."/>
            <person name="Heyl A."/>
            <person name="Hicks K.A."/>
            <person name="Hugh J."/>
            <person name="Lohr M."/>
            <person name="Mayer K."/>
            <person name="Melkozernov A."/>
            <person name="Murata T."/>
            <person name="Nelson D."/>
            <person name="Pils B."/>
            <person name="Prigge M."/>
            <person name="Reiss B."/>
            <person name="Renner T."/>
            <person name="Rombauts S."/>
            <person name="Rushton P."/>
            <person name="Sanderfoot A."/>
            <person name="Schween G."/>
            <person name="Shiu S.-H."/>
            <person name="Stueber K."/>
            <person name="Theodoulou F.L."/>
            <person name="Tu H."/>
            <person name="Van de Peer Y."/>
            <person name="Verrier P.J."/>
            <person name="Waters E."/>
            <person name="Wood A."/>
            <person name="Yang L."/>
            <person name="Cove D."/>
            <person name="Cuming A."/>
            <person name="Hasebe M."/>
            <person name="Lucas S."/>
            <person name="Mishler D.B."/>
            <person name="Reski R."/>
            <person name="Grigoriev I."/>
            <person name="Quatrano R.S."/>
            <person name="Boore J.L."/>
        </authorList>
    </citation>
    <scope>NUCLEOTIDE SEQUENCE [LARGE SCALE GENOMIC DNA]</scope>
    <source>
        <strain evidence="2 3">cv. Gransden 2004</strain>
    </source>
</reference>
<dbReference type="EnsemblPlants" id="Pp3c19_23159V3.2">
    <property type="protein sequence ID" value="Pp3c19_23159V3.2"/>
    <property type="gene ID" value="Pp3c19_23159"/>
</dbReference>
<organism evidence="2 3">
    <name type="scientific">Physcomitrium patens</name>
    <name type="common">Spreading-leaved earth moss</name>
    <name type="synonym">Physcomitrella patens</name>
    <dbReference type="NCBI Taxonomy" id="3218"/>
    <lineage>
        <taxon>Eukaryota</taxon>
        <taxon>Viridiplantae</taxon>
        <taxon>Streptophyta</taxon>
        <taxon>Embryophyta</taxon>
        <taxon>Bryophyta</taxon>
        <taxon>Bryophytina</taxon>
        <taxon>Bryopsida</taxon>
        <taxon>Funariidae</taxon>
        <taxon>Funariales</taxon>
        <taxon>Funariaceae</taxon>
        <taxon>Physcomitrium</taxon>
    </lineage>
</organism>
<evidence type="ECO:0000313" key="3">
    <source>
        <dbReference type="Proteomes" id="UP000006727"/>
    </source>
</evidence>
<proteinExistence type="predicted"/>
<keyword evidence="3" id="KW-1185">Reference proteome</keyword>
<evidence type="ECO:0000313" key="2">
    <source>
        <dbReference type="EnsemblPlants" id="Pp3c19_23159V3.2"/>
    </source>
</evidence>
<dbReference type="Gramene" id="Pp3c19_23159V3.2">
    <property type="protein sequence ID" value="Pp3c19_23159V3.2"/>
    <property type="gene ID" value="Pp3c19_23159"/>
</dbReference>
<name>A0A7I4BNN1_PHYPA</name>
<reference evidence="2 3" key="2">
    <citation type="journal article" date="2018" name="Plant J.">
        <title>The Physcomitrella patens chromosome-scale assembly reveals moss genome structure and evolution.</title>
        <authorList>
            <person name="Lang D."/>
            <person name="Ullrich K.K."/>
            <person name="Murat F."/>
            <person name="Fuchs J."/>
            <person name="Jenkins J."/>
            <person name="Haas F.B."/>
            <person name="Piednoel M."/>
            <person name="Gundlach H."/>
            <person name="Van Bel M."/>
            <person name="Meyberg R."/>
            <person name="Vives C."/>
            <person name="Morata J."/>
            <person name="Symeonidi A."/>
            <person name="Hiss M."/>
            <person name="Muchero W."/>
            <person name="Kamisugi Y."/>
            <person name="Saleh O."/>
            <person name="Blanc G."/>
            <person name="Decker E.L."/>
            <person name="van Gessel N."/>
            <person name="Grimwood J."/>
            <person name="Hayes R.D."/>
            <person name="Graham S.W."/>
            <person name="Gunter L.E."/>
            <person name="McDaniel S.F."/>
            <person name="Hoernstein S.N.W."/>
            <person name="Larsson A."/>
            <person name="Li F.W."/>
            <person name="Perroud P.F."/>
            <person name="Phillips J."/>
            <person name="Ranjan P."/>
            <person name="Rokshar D.S."/>
            <person name="Rothfels C.J."/>
            <person name="Schneider L."/>
            <person name="Shu S."/>
            <person name="Stevenson D.W."/>
            <person name="Thummler F."/>
            <person name="Tillich M."/>
            <person name="Villarreal Aguilar J.C."/>
            <person name="Widiez T."/>
            <person name="Wong G.K."/>
            <person name="Wymore A."/>
            <person name="Zhang Y."/>
            <person name="Zimmer A.D."/>
            <person name="Quatrano R.S."/>
            <person name="Mayer K.F.X."/>
            <person name="Goodstein D."/>
            <person name="Casacuberta J.M."/>
            <person name="Vandepoele K."/>
            <person name="Reski R."/>
            <person name="Cuming A.C."/>
            <person name="Tuskan G.A."/>
            <person name="Maumus F."/>
            <person name="Salse J."/>
            <person name="Schmutz J."/>
            <person name="Rensing S.A."/>
        </authorList>
    </citation>
    <scope>NUCLEOTIDE SEQUENCE [LARGE SCALE GENOMIC DNA]</scope>
    <source>
        <strain evidence="2 3">cv. Gransden 2004</strain>
    </source>
</reference>
<reference evidence="2" key="3">
    <citation type="submission" date="2020-12" db="UniProtKB">
        <authorList>
            <consortium name="EnsemblPlants"/>
        </authorList>
    </citation>
    <scope>IDENTIFICATION</scope>
</reference>
<protein>
    <submittedName>
        <fullName evidence="2">Uncharacterized protein</fullName>
    </submittedName>
</protein>
<sequence>MEGRGVEETEGRGGERTGEGLRRSTSPISRDHLATGSSSSLEYLHTSCILPRAKTLAGQRGWGQGDTSSKAVFWPPPSTPPLPFSHASPPLLSSFLPTHARLRVFPPLPSTWVGLRASGFRLIDSWFLVLLFFYAQQELAYRTSVCPVV</sequence>